<dbReference type="InterPro" id="IPR036034">
    <property type="entry name" value="PDZ_sf"/>
</dbReference>
<reference evidence="1" key="1">
    <citation type="journal article" date="2021" name="PeerJ">
        <title>Extensive microbial diversity within the chicken gut microbiome revealed by metagenomics and culture.</title>
        <authorList>
            <person name="Gilroy R."/>
            <person name="Ravi A."/>
            <person name="Getino M."/>
            <person name="Pursley I."/>
            <person name="Horton D.L."/>
            <person name="Alikhan N.F."/>
            <person name="Baker D."/>
            <person name="Gharbi K."/>
            <person name="Hall N."/>
            <person name="Watson M."/>
            <person name="Adriaenssens E.M."/>
            <person name="Foster-Nyarko E."/>
            <person name="Jarju S."/>
            <person name="Secka A."/>
            <person name="Antonio M."/>
            <person name="Oren A."/>
            <person name="Chaudhuri R.R."/>
            <person name="La Ragione R."/>
            <person name="Hildebrand F."/>
            <person name="Pallen M.J."/>
        </authorList>
    </citation>
    <scope>NUCLEOTIDE SEQUENCE</scope>
    <source>
        <strain evidence="1">ChiGjej1B1-13045</strain>
    </source>
</reference>
<evidence type="ECO:0000313" key="2">
    <source>
        <dbReference type="Proteomes" id="UP000824017"/>
    </source>
</evidence>
<name>A0A9D2DBG8_9FIRM</name>
<proteinExistence type="predicted"/>
<evidence type="ECO:0000313" key="1">
    <source>
        <dbReference type="EMBL" id="HIZ13812.1"/>
    </source>
</evidence>
<organism evidence="1 2">
    <name type="scientific">Candidatus Mediterraneibacter stercorigallinarum</name>
    <dbReference type="NCBI Taxonomy" id="2838686"/>
    <lineage>
        <taxon>Bacteria</taxon>
        <taxon>Bacillati</taxon>
        <taxon>Bacillota</taxon>
        <taxon>Clostridia</taxon>
        <taxon>Lachnospirales</taxon>
        <taxon>Lachnospiraceae</taxon>
        <taxon>Mediterraneibacter</taxon>
    </lineage>
</organism>
<protein>
    <recommendedName>
        <fullName evidence="3">PDZ domain-containing protein</fullName>
    </recommendedName>
</protein>
<evidence type="ECO:0008006" key="3">
    <source>
        <dbReference type="Google" id="ProtNLM"/>
    </source>
</evidence>
<accession>A0A9D2DBG8</accession>
<reference evidence="1" key="2">
    <citation type="submission" date="2021-04" db="EMBL/GenBank/DDBJ databases">
        <authorList>
            <person name="Gilroy R."/>
        </authorList>
    </citation>
    <scope>NUCLEOTIDE SEQUENCE</scope>
    <source>
        <strain evidence="1">ChiGjej1B1-13045</strain>
    </source>
</reference>
<dbReference type="Gene3D" id="2.30.42.10">
    <property type="match status" value="1"/>
</dbReference>
<comment type="caution">
    <text evidence="1">The sequence shown here is derived from an EMBL/GenBank/DDBJ whole genome shotgun (WGS) entry which is preliminary data.</text>
</comment>
<sequence>ADLLESGTSEYMDDLLSAGQFPYMSTVTAGSEITMALLSGDAENAAAKADETIAGLKEMGAQEDVIESTVSTWMTSASALSWRGQIDETVLNEFLENISVDSGIEVTAVTTEAQAVGLQVKDLIIGVRGKRIAGENHFSRLLDQEQDRWIEVLRDGVIIRIDLPADTGFSGKMTVRTDG</sequence>
<dbReference type="EMBL" id="DXCD01000206">
    <property type="protein sequence ID" value="HIZ13812.1"/>
    <property type="molecule type" value="Genomic_DNA"/>
</dbReference>
<dbReference type="Proteomes" id="UP000824017">
    <property type="component" value="Unassembled WGS sequence"/>
</dbReference>
<gene>
    <name evidence="1" type="ORF">H9817_07800</name>
</gene>
<dbReference type="SUPFAM" id="SSF50156">
    <property type="entry name" value="PDZ domain-like"/>
    <property type="match status" value="1"/>
</dbReference>
<feature type="non-terminal residue" evidence="1">
    <location>
        <position position="1"/>
    </location>
</feature>
<dbReference type="AlphaFoldDB" id="A0A9D2DBG8"/>